<keyword evidence="2" id="KW-1185">Reference proteome</keyword>
<sequence>MGSLSMLYMGELSMAMDVQSLENKFVRLDISEPGKVLACVEAQSSLLEQIRSQLFDNVQLCKICDKVLQGDA</sequence>
<dbReference type="AlphaFoldDB" id="A0AAE1VWM5"/>
<organism evidence="1 2">
    <name type="scientific">Anisodus tanguticus</name>
    <dbReference type="NCBI Taxonomy" id="243964"/>
    <lineage>
        <taxon>Eukaryota</taxon>
        <taxon>Viridiplantae</taxon>
        <taxon>Streptophyta</taxon>
        <taxon>Embryophyta</taxon>
        <taxon>Tracheophyta</taxon>
        <taxon>Spermatophyta</taxon>
        <taxon>Magnoliopsida</taxon>
        <taxon>eudicotyledons</taxon>
        <taxon>Gunneridae</taxon>
        <taxon>Pentapetalae</taxon>
        <taxon>asterids</taxon>
        <taxon>lamiids</taxon>
        <taxon>Solanales</taxon>
        <taxon>Solanaceae</taxon>
        <taxon>Solanoideae</taxon>
        <taxon>Hyoscyameae</taxon>
        <taxon>Anisodus</taxon>
    </lineage>
</organism>
<dbReference type="Proteomes" id="UP001291623">
    <property type="component" value="Unassembled WGS sequence"/>
</dbReference>
<gene>
    <name evidence="1" type="ORF">RND71_003390</name>
</gene>
<dbReference type="EMBL" id="JAVYJV010000002">
    <property type="protein sequence ID" value="KAK4377094.1"/>
    <property type="molecule type" value="Genomic_DNA"/>
</dbReference>
<protein>
    <submittedName>
        <fullName evidence="1">Uncharacterized protein</fullName>
    </submittedName>
</protein>
<accession>A0AAE1VWM5</accession>
<evidence type="ECO:0000313" key="1">
    <source>
        <dbReference type="EMBL" id="KAK4377094.1"/>
    </source>
</evidence>
<name>A0AAE1VWM5_9SOLA</name>
<reference evidence="1" key="1">
    <citation type="submission" date="2023-12" db="EMBL/GenBank/DDBJ databases">
        <title>Genome assembly of Anisodus tanguticus.</title>
        <authorList>
            <person name="Wang Y.-J."/>
        </authorList>
    </citation>
    <scope>NUCLEOTIDE SEQUENCE</scope>
    <source>
        <strain evidence="1">KB-2021</strain>
        <tissue evidence="1">Leaf</tissue>
    </source>
</reference>
<comment type="caution">
    <text evidence="1">The sequence shown here is derived from an EMBL/GenBank/DDBJ whole genome shotgun (WGS) entry which is preliminary data.</text>
</comment>
<evidence type="ECO:0000313" key="2">
    <source>
        <dbReference type="Proteomes" id="UP001291623"/>
    </source>
</evidence>
<proteinExistence type="predicted"/>